<dbReference type="InterPro" id="IPR014710">
    <property type="entry name" value="RmlC-like_jellyroll"/>
</dbReference>
<evidence type="ECO:0000259" key="1">
    <source>
        <dbReference type="Pfam" id="PF07883"/>
    </source>
</evidence>
<dbReference type="InterPro" id="IPR013096">
    <property type="entry name" value="Cupin_2"/>
</dbReference>
<dbReference type="InterPro" id="IPR052538">
    <property type="entry name" value="Flavonoid_dioxygenase-like"/>
</dbReference>
<dbReference type="Gene3D" id="2.60.120.10">
    <property type="entry name" value="Jelly Rolls"/>
    <property type="match status" value="1"/>
</dbReference>
<dbReference type="SUPFAM" id="SSF51182">
    <property type="entry name" value="RmlC-like cupins"/>
    <property type="match status" value="1"/>
</dbReference>
<dbReference type="Pfam" id="PF07883">
    <property type="entry name" value="Cupin_2"/>
    <property type="match status" value="1"/>
</dbReference>
<evidence type="ECO:0000313" key="2">
    <source>
        <dbReference type="EMBL" id="MBM7615108.1"/>
    </source>
</evidence>
<evidence type="ECO:0000313" key="3">
    <source>
        <dbReference type="Proteomes" id="UP001314796"/>
    </source>
</evidence>
<keyword evidence="3" id="KW-1185">Reference proteome</keyword>
<accession>A0ABS2NQ84</accession>
<organism evidence="2 3">
    <name type="scientific">Alkaliphilus hydrothermalis</name>
    <dbReference type="NCBI Taxonomy" id="1482730"/>
    <lineage>
        <taxon>Bacteria</taxon>
        <taxon>Bacillati</taxon>
        <taxon>Bacillota</taxon>
        <taxon>Clostridia</taxon>
        <taxon>Peptostreptococcales</taxon>
        <taxon>Natronincolaceae</taxon>
        <taxon>Alkaliphilus</taxon>
    </lineage>
</organism>
<dbReference type="InterPro" id="IPR011051">
    <property type="entry name" value="RmlC_Cupin_sf"/>
</dbReference>
<comment type="caution">
    <text evidence="2">The sequence shown here is derived from an EMBL/GenBank/DDBJ whole genome shotgun (WGS) entry which is preliminary data.</text>
</comment>
<dbReference type="EMBL" id="JAFBEE010000009">
    <property type="protein sequence ID" value="MBM7615108.1"/>
    <property type="molecule type" value="Genomic_DNA"/>
</dbReference>
<reference evidence="2 3" key="1">
    <citation type="submission" date="2021-01" db="EMBL/GenBank/DDBJ databases">
        <title>Genomic Encyclopedia of Type Strains, Phase IV (KMG-IV): sequencing the most valuable type-strain genomes for metagenomic binning, comparative biology and taxonomic classification.</title>
        <authorList>
            <person name="Goeker M."/>
        </authorList>
    </citation>
    <scope>NUCLEOTIDE SEQUENCE [LARGE SCALE GENOMIC DNA]</scope>
    <source>
        <strain evidence="2 3">DSM 25890</strain>
    </source>
</reference>
<dbReference type="Proteomes" id="UP001314796">
    <property type="component" value="Unassembled WGS sequence"/>
</dbReference>
<gene>
    <name evidence="2" type="ORF">JOC73_001670</name>
</gene>
<dbReference type="PANTHER" id="PTHR43346:SF1">
    <property type="entry name" value="QUERCETIN 2,3-DIOXYGENASE-RELATED"/>
    <property type="match status" value="1"/>
</dbReference>
<protein>
    <submittedName>
        <fullName evidence="2">Mannose-6-phosphate isomerase-like protein (Cupin superfamily)</fullName>
    </submittedName>
</protein>
<name>A0ABS2NQ84_9FIRM</name>
<feature type="domain" description="Cupin type-2" evidence="1">
    <location>
        <begin position="86"/>
        <end position="161"/>
    </location>
</feature>
<proteinExistence type="predicted"/>
<sequence>MYHGNNPYRCPYHGNTPNNDYNVYNYYRQYPCWVYPPMYNHNYGSQPIHLKDYGPCPYVVNIEEASKQNDNFRLALWTGGHLQVTLMSIPVGESIGLEVHPKLDQFIRIEEGQGLAQMGNCKDQLDFQAEVYDDYAIIIPAGKWHNLTNTGCKPLKLYSIYAPPEHPFGTIHRTKEDAEREEGHHEH</sequence>
<dbReference type="CDD" id="cd02223">
    <property type="entry name" value="cupin_Bh2720-like"/>
    <property type="match status" value="1"/>
</dbReference>
<dbReference type="PANTHER" id="PTHR43346">
    <property type="entry name" value="LIGAND BINDING DOMAIN PROTEIN, PUTATIVE (AFU_ORTHOLOGUE AFUA_6G14370)-RELATED"/>
    <property type="match status" value="1"/>
</dbReference>
<dbReference type="RefSeq" id="WP_204401937.1">
    <property type="nucleotide sequence ID" value="NZ_JAFBEE010000009.1"/>
</dbReference>